<dbReference type="OrthoDB" id="8759890at2"/>
<gene>
    <name evidence="2" type="ORF">E4L96_20605</name>
</gene>
<accession>A0A4Y9RTU8</accession>
<feature type="chain" id="PRO_5021226807" evidence="1">
    <location>
        <begin position="21"/>
        <end position="152"/>
    </location>
</feature>
<dbReference type="InterPro" id="IPR025514">
    <property type="entry name" value="DUF4402"/>
</dbReference>
<evidence type="ECO:0000313" key="3">
    <source>
        <dbReference type="Proteomes" id="UP000298438"/>
    </source>
</evidence>
<keyword evidence="1" id="KW-0732">Signal</keyword>
<evidence type="ECO:0000256" key="1">
    <source>
        <dbReference type="SAM" id="SignalP"/>
    </source>
</evidence>
<evidence type="ECO:0000313" key="2">
    <source>
        <dbReference type="EMBL" id="TFW11691.1"/>
    </source>
</evidence>
<proteinExistence type="predicted"/>
<dbReference type="Pfam" id="PF14352">
    <property type="entry name" value="DUF4402"/>
    <property type="match status" value="1"/>
</dbReference>
<feature type="signal peptide" evidence="1">
    <location>
        <begin position="1"/>
        <end position="20"/>
    </location>
</feature>
<comment type="caution">
    <text evidence="2">The sequence shown here is derived from an EMBL/GenBank/DDBJ whole genome shotgun (WGS) entry which is preliminary data.</text>
</comment>
<dbReference type="Proteomes" id="UP000298438">
    <property type="component" value="Unassembled WGS sequence"/>
</dbReference>
<keyword evidence="3" id="KW-1185">Reference proteome</keyword>
<name>A0A4Y9RTU8_9BURK</name>
<sequence length="152" mass="15282">MLWRGGLAAAALGLALPASAQLTLTSTRNLQFGSLTVGGGGTVTVDTNGARTRSGAVFLMPSGSSTSASFTVTDNDPANLNKSFVITLPDSANLSNGSGGSMQLTNFTSNPPGSGLFSGSGQVLTVGATLTVDANQPRGTYSGTFNITINYQ</sequence>
<dbReference type="RefSeq" id="WP_135209099.1">
    <property type="nucleotide sequence ID" value="NZ_SPVF01000254.1"/>
</dbReference>
<dbReference type="AlphaFoldDB" id="A0A4Y9RTU8"/>
<organism evidence="2 3">
    <name type="scientific">Zemynaea arenosa</name>
    <dbReference type="NCBI Taxonomy" id="2561931"/>
    <lineage>
        <taxon>Bacteria</taxon>
        <taxon>Pseudomonadati</taxon>
        <taxon>Pseudomonadota</taxon>
        <taxon>Betaproteobacteria</taxon>
        <taxon>Burkholderiales</taxon>
        <taxon>Oxalobacteraceae</taxon>
        <taxon>Telluria group</taxon>
        <taxon>Zemynaea</taxon>
    </lineage>
</organism>
<dbReference type="EMBL" id="SPVF01000254">
    <property type="protein sequence ID" value="TFW11691.1"/>
    <property type="molecule type" value="Genomic_DNA"/>
</dbReference>
<reference evidence="2 3" key="1">
    <citation type="submission" date="2019-03" db="EMBL/GenBank/DDBJ databases">
        <title>Draft Genome Sequence of Massilia arenosa sp. nov., a Novel Massilia Species Isolated from a Sandy-loam Maize Soil.</title>
        <authorList>
            <person name="Raths R."/>
            <person name="Peta V."/>
            <person name="Bucking H."/>
        </authorList>
    </citation>
    <scope>NUCLEOTIDE SEQUENCE [LARGE SCALE GENOMIC DNA]</scope>
    <source>
        <strain evidence="2 3">MC02</strain>
    </source>
</reference>
<protein>
    <submittedName>
        <fullName evidence="2">DUF4402 domain-containing protein</fullName>
    </submittedName>
</protein>